<accession>A0A556U8I0</accession>
<organism evidence="2 3">
    <name type="scientific">Bagarius yarrelli</name>
    <name type="common">Goonch</name>
    <name type="synonym">Bagrus yarrelli</name>
    <dbReference type="NCBI Taxonomy" id="175774"/>
    <lineage>
        <taxon>Eukaryota</taxon>
        <taxon>Metazoa</taxon>
        <taxon>Chordata</taxon>
        <taxon>Craniata</taxon>
        <taxon>Vertebrata</taxon>
        <taxon>Euteleostomi</taxon>
        <taxon>Actinopterygii</taxon>
        <taxon>Neopterygii</taxon>
        <taxon>Teleostei</taxon>
        <taxon>Ostariophysi</taxon>
        <taxon>Siluriformes</taxon>
        <taxon>Sisoridae</taxon>
        <taxon>Sisorinae</taxon>
        <taxon>Bagarius</taxon>
    </lineage>
</organism>
<reference evidence="2 3" key="1">
    <citation type="journal article" date="2019" name="Genome Biol. Evol.">
        <title>Whole-Genome Sequencing of the Giant Devil Catfish, Bagarius yarrelli.</title>
        <authorList>
            <person name="Jiang W."/>
            <person name="Lv Y."/>
            <person name="Cheng L."/>
            <person name="Yang K."/>
            <person name="Chao B."/>
            <person name="Wang X."/>
            <person name="Li Y."/>
            <person name="Pan X."/>
            <person name="You X."/>
            <person name="Zhang Y."/>
            <person name="Yang J."/>
            <person name="Li J."/>
            <person name="Zhang X."/>
            <person name="Liu S."/>
            <person name="Sun C."/>
            <person name="Yang J."/>
            <person name="Shi Q."/>
        </authorList>
    </citation>
    <scope>NUCLEOTIDE SEQUENCE [LARGE SCALE GENOMIC DNA]</scope>
    <source>
        <strain evidence="2">JWS20170419001</strain>
        <tissue evidence="2">Muscle</tissue>
    </source>
</reference>
<protein>
    <submittedName>
        <fullName evidence="2">Uncharacterized protein</fullName>
    </submittedName>
</protein>
<evidence type="ECO:0000313" key="2">
    <source>
        <dbReference type="EMBL" id="TSO05378.1"/>
    </source>
</evidence>
<evidence type="ECO:0000256" key="1">
    <source>
        <dbReference type="SAM" id="MobiDB-lite"/>
    </source>
</evidence>
<comment type="caution">
    <text evidence="2">The sequence shown here is derived from an EMBL/GenBank/DDBJ whole genome shotgun (WGS) entry which is preliminary data.</text>
</comment>
<dbReference type="Proteomes" id="UP000319801">
    <property type="component" value="Unassembled WGS sequence"/>
</dbReference>
<name>A0A556U8I0_BAGYA</name>
<feature type="region of interest" description="Disordered" evidence="1">
    <location>
        <begin position="1"/>
        <end position="20"/>
    </location>
</feature>
<feature type="region of interest" description="Disordered" evidence="1">
    <location>
        <begin position="127"/>
        <end position="168"/>
    </location>
</feature>
<feature type="compositionally biased region" description="Basic and acidic residues" evidence="1">
    <location>
        <begin position="1"/>
        <end position="10"/>
    </location>
</feature>
<proteinExistence type="predicted"/>
<evidence type="ECO:0000313" key="3">
    <source>
        <dbReference type="Proteomes" id="UP000319801"/>
    </source>
</evidence>
<gene>
    <name evidence="2" type="ORF">Baya_9501</name>
</gene>
<feature type="compositionally biased region" description="Basic and acidic residues" evidence="1">
    <location>
        <begin position="134"/>
        <end position="150"/>
    </location>
</feature>
<dbReference type="EMBL" id="VCAZ01000063">
    <property type="protein sequence ID" value="TSO05378.1"/>
    <property type="molecule type" value="Genomic_DNA"/>
</dbReference>
<sequence>MILDGLGKREKSTRRTVTSSQSTRVLFEGNRRMSALLAKLARRLLDRFQCSEDEEGGVAGVGGGELLTVGAASPHAEEDSQKKEPWKGIQAEQTINRLPPAACSICAGDLKTITDTHMNSLCQLTKPFSQQMRSSREKEEVSEKEKERAQGKGLQSSQENNCFWELPK</sequence>
<dbReference type="AlphaFoldDB" id="A0A556U8I0"/>
<keyword evidence="3" id="KW-1185">Reference proteome</keyword>